<accession>A0A6C1TUB9</accession>
<organism evidence="1 2">
    <name type="scientific">Corynebacterium sanguinis</name>
    <dbReference type="NCBI Taxonomy" id="2594913"/>
    <lineage>
        <taxon>Bacteria</taxon>
        <taxon>Bacillati</taxon>
        <taxon>Actinomycetota</taxon>
        <taxon>Actinomycetes</taxon>
        <taxon>Mycobacteriales</taxon>
        <taxon>Corynebacteriaceae</taxon>
        <taxon>Corynebacterium</taxon>
    </lineage>
</organism>
<comment type="caution">
    <text evidence="1">The sequence shown here is derived from an EMBL/GenBank/DDBJ whole genome shotgun (WGS) entry which is preliminary data.</text>
</comment>
<dbReference type="InterPro" id="IPR025447">
    <property type="entry name" value="DUF4192"/>
</dbReference>
<name>A0A6C1TUB9_9CORY</name>
<reference evidence="1 2" key="1">
    <citation type="submission" date="2018-12" db="EMBL/GenBank/DDBJ databases">
        <title>Corynebacterium sanguinis sp. nov., a clinically-associated and environmental corynebacterium.</title>
        <authorList>
            <person name="Gonzales-Siles L."/>
            <person name="Jaen-Luchoro D."/>
            <person name="Cardew S."/>
            <person name="Inganas E."/>
            <person name="Ohlen M."/>
            <person name="Jensie-Markopolous S."/>
            <person name="Pinyeiro-Iglesias B."/>
            <person name="Molin K."/>
            <person name="Skovbjerg S."/>
            <person name="Svensson-Stadler L."/>
            <person name="Funke G."/>
            <person name="Moore E.R.B."/>
        </authorList>
    </citation>
    <scope>NUCLEOTIDE SEQUENCE [LARGE SCALE GENOMIC DNA]</scope>
    <source>
        <strain evidence="1 2">58734</strain>
    </source>
</reference>
<dbReference type="Pfam" id="PF13830">
    <property type="entry name" value="DUF4192"/>
    <property type="match status" value="1"/>
</dbReference>
<dbReference type="AlphaFoldDB" id="A0A6C1TUB9"/>
<sequence length="336" mass="35412">MFFAHLIANIPGVVGYFPHDALVVVGLNIEEDGAHVGPVAVADAEHVTPEMVGEVIDMQVSELDYVVAVAVGGDAIVSKMVDVVAEANSPDRVEIVALAALPEIVTGEPYEVVYAQPEFGFESAGNVAMVATSQSMLDRVSHGETVALTREEGVEEVISPTVPDPDGLDVAAVAASAHDTVDAFENGDADNPERLDSLERTITRWLASAEGRSVEDLESDTAVLNAGAFLMGASRIRDMALRDIIAYPDAATVALQALARHSDTEVRSNALACAAIAEIARANRGKMDVLLMAARTVNGEHGLTDLLSRAAATRHDMDFMIEAALLGAAESWASVR</sequence>
<evidence type="ECO:0000313" key="1">
    <source>
        <dbReference type="EMBL" id="TVS26147.1"/>
    </source>
</evidence>
<protein>
    <submittedName>
        <fullName evidence="1">DUF4192 family protein</fullName>
    </submittedName>
</protein>
<evidence type="ECO:0000313" key="2">
    <source>
        <dbReference type="Proteomes" id="UP000336646"/>
    </source>
</evidence>
<gene>
    <name evidence="1" type="ORF">EKI59_11170</name>
</gene>
<dbReference type="EMBL" id="RXIR01000035">
    <property type="protein sequence ID" value="TVS26147.1"/>
    <property type="molecule type" value="Genomic_DNA"/>
</dbReference>
<dbReference type="RefSeq" id="WP_144773815.1">
    <property type="nucleotide sequence ID" value="NZ_RXIR01000035.1"/>
</dbReference>
<dbReference type="Proteomes" id="UP000336646">
    <property type="component" value="Unassembled WGS sequence"/>
</dbReference>
<proteinExistence type="predicted"/>
<dbReference type="OrthoDB" id="3268175at2"/>